<dbReference type="KEGG" id="daf:Desaf_2836"/>
<accession>F3Z1E6</accession>
<name>F3Z1E6_DESAF</name>
<organism evidence="1 2">
    <name type="scientific">Desulfocurvibacter africanus subsp. africanus str. Walvis Bay</name>
    <dbReference type="NCBI Taxonomy" id="690850"/>
    <lineage>
        <taxon>Bacteria</taxon>
        <taxon>Pseudomonadati</taxon>
        <taxon>Thermodesulfobacteriota</taxon>
        <taxon>Desulfovibrionia</taxon>
        <taxon>Desulfovibrionales</taxon>
        <taxon>Desulfovibrionaceae</taxon>
        <taxon>Desulfocurvibacter</taxon>
    </lineage>
</organism>
<reference evidence="1 2" key="1">
    <citation type="journal article" date="2011" name="J. Bacteriol.">
        <title>Genome sequence of the mercury-methylating and pleomorphic Desulfovibrio africanus Strain Walvis Bay.</title>
        <authorList>
            <person name="Brown S.D."/>
            <person name="Wall J.D."/>
            <person name="Kucken A.M."/>
            <person name="Gilmour C.C."/>
            <person name="Podar M."/>
            <person name="Brandt C.C."/>
            <person name="Teshima H."/>
            <person name="Detter J.C."/>
            <person name="Han C.S."/>
            <person name="Land M.L."/>
            <person name="Lucas S."/>
            <person name="Han J."/>
            <person name="Pennacchio L."/>
            <person name="Nolan M."/>
            <person name="Pitluck S."/>
            <person name="Woyke T."/>
            <person name="Goodwin L."/>
            <person name="Palumbo A.V."/>
            <person name="Elias D.A."/>
        </authorList>
    </citation>
    <scope>NUCLEOTIDE SEQUENCE [LARGE SCALE GENOMIC DNA]</scope>
    <source>
        <strain evidence="1 2">Walvis Bay</strain>
    </source>
</reference>
<evidence type="ECO:0000313" key="1">
    <source>
        <dbReference type="EMBL" id="EGJ51149.1"/>
    </source>
</evidence>
<dbReference type="HOGENOM" id="CLU_2449741_0_0_7"/>
<dbReference type="AlphaFoldDB" id="F3Z1E6"/>
<gene>
    <name evidence="1" type="ORF">Desaf_2836</name>
</gene>
<evidence type="ECO:0000313" key="2">
    <source>
        <dbReference type="Proteomes" id="UP000007844"/>
    </source>
</evidence>
<dbReference type="EMBL" id="CP003221">
    <property type="protein sequence ID" value="EGJ51149.1"/>
    <property type="molecule type" value="Genomic_DNA"/>
</dbReference>
<protein>
    <submittedName>
        <fullName evidence="1">Uncharacterized protein</fullName>
    </submittedName>
</protein>
<keyword evidence="2" id="KW-1185">Reference proteome</keyword>
<dbReference type="RefSeq" id="WP_014260820.1">
    <property type="nucleotide sequence ID" value="NC_016629.1"/>
</dbReference>
<sequence length="89" mass="9950">MSGDIGTLQKRYREAVQGAYSADVASLLALIERLAQNPEASVIDQALLGRIRASAKLLGRSKWVKERARSSFYREWRQPARRESGGSDE</sequence>
<dbReference type="Proteomes" id="UP000007844">
    <property type="component" value="Chromosome"/>
</dbReference>
<proteinExistence type="predicted"/>